<dbReference type="InterPro" id="IPR002347">
    <property type="entry name" value="SDR_fam"/>
</dbReference>
<dbReference type="PRINTS" id="PR00081">
    <property type="entry name" value="GDHRDH"/>
</dbReference>
<keyword evidence="2" id="KW-0560">Oxidoreductase</keyword>
<dbReference type="PROSITE" id="PS00061">
    <property type="entry name" value="ADH_SHORT"/>
    <property type="match status" value="1"/>
</dbReference>
<name>A0A023F997_TRIIF</name>
<dbReference type="GO" id="GO:0016616">
    <property type="term" value="F:oxidoreductase activity, acting on the CH-OH group of donors, NAD or NADP as acceptor"/>
    <property type="evidence" value="ECO:0007669"/>
    <property type="project" value="UniProtKB-ARBA"/>
</dbReference>
<organism evidence="5">
    <name type="scientific">Triatoma infestans</name>
    <name type="common">Assassin bug</name>
    <dbReference type="NCBI Taxonomy" id="30076"/>
    <lineage>
        <taxon>Eukaryota</taxon>
        <taxon>Metazoa</taxon>
        <taxon>Ecdysozoa</taxon>
        <taxon>Arthropoda</taxon>
        <taxon>Hexapoda</taxon>
        <taxon>Insecta</taxon>
        <taxon>Pterygota</taxon>
        <taxon>Neoptera</taxon>
        <taxon>Paraneoptera</taxon>
        <taxon>Hemiptera</taxon>
        <taxon>Heteroptera</taxon>
        <taxon>Panheteroptera</taxon>
        <taxon>Cimicomorpha</taxon>
        <taxon>Reduviidae</taxon>
        <taxon>Triatominae</taxon>
        <taxon>Triatoma</taxon>
    </lineage>
</organism>
<accession>A0A023F997</accession>
<comment type="similarity">
    <text evidence="1 3">Belongs to the short-chain dehydrogenases/reductases (SDR) family.</text>
</comment>
<dbReference type="InterPro" id="IPR020904">
    <property type="entry name" value="Sc_DH/Rdtase_CS"/>
</dbReference>
<dbReference type="PANTHER" id="PTHR43115">
    <property type="entry name" value="DEHYDROGENASE/REDUCTASE SDR FAMILY MEMBER 11"/>
    <property type="match status" value="1"/>
</dbReference>
<dbReference type="Gene3D" id="3.40.50.720">
    <property type="entry name" value="NAD(P)-binding Rossmann-like Domain"/>
    <property type="match status" value="1"/>
</dbReference>
<dbReference type="FunFam" id="3.40.50.720:FF:000047">
    <property type="entry name" value="NADP-dependent L-serine/L-allo-threonine dehydrogenase"/>
    <property type="match status" value="1"/>
</dbReference>
<evidence type="ECO:0000256" key="3">
    <source>
        <dbReference type="RuleBase" id="RU000363"/>
    </source>
</evidence>
<dbReference type="SUPFAM" id="SSF51735">
    <property type="entry name" value="NAD(P)-binding Rossmann-fold domains"/>
    <property type="match status" value="1"/>
</dbReference>
<dbReference type="PRINTS" id="PR00080">
    <property type="entry name" value="SDRFAMILY"/>
</dbReference>
<evidence type="ECO:0000313" key="5">
    <source>
        <dbReference type="EMBL" id="JAC17488.1"/>
    </source>
</evidence>
<proteinExistence type="evidence at transcript level"/>
<dbReference type="PANTHER" id="PTHR43115:SF4">
    <property type="entry name" value="DEHYDROGENASE_REDUCTASE SDR FAMILY MEMBER 11"/>
    <property type="match status" value="1"/>
</dbReference>
<protein>
    <submittedName>
        <fullName evidence="5">Putative dehydrogenase</fullName>
    </submittedName>
</protein>
<dbReference type="AlphaFoldDB" id="A0A023F997"/>
<evidence type="ECO:0000256" key="2">
    <source>
        <dbReference type="ARBA" id="ARBA00023002"/>
    </source>
</evidence>
<reference evidence="5" key="1">
    <citation type="journal article" date="2014" name="PLoS Negl. Trop. Dis.">
        <title>An updated insight into the Sialotranscriptome of Triatoma infestans: developmental stage and geographic variations.</title>
        <authorList>
            <person name="Schwarz A."/>
            <person name="Medrano-Mercado N."/>
            <person name="Schaub G.A."/>
            <person name="Struchiner C.J."/>
            <person name="Bargues M.D."/>
            <person name="Levy M.Z."/>
            <person name="Ribeiro J.M."/>
        </authorList>
    </citation>
    <scope>NUCLEOTIDE SEQUENCE</scope>
    <source>
        <strain evidence="5">Chile</strain>
        <tissue evidence="5">Salivary glands</tissue>
    </source>
</reference>
<evidence type="ECO:0000256" key="1">
    <source>
        <dbReference type="ARBA" id="ARBA00006484"/>
    </source>
</evidence>
<dbReference type="Pfam" id="PF00106">
    <property type="entry name" value="adh_short"/>
    <property type="match status" value="1"/>
</dbReference>
<evidence type="ECO:0000256" key="4">
    <source>
        <dbReference type="SAM" id="Coils"/>
    </source>
</evidence>
<keyword evidence="4" id="KW-0175">Coiled coil</keyword>
<dbReference type="EMBL" id="GBBI01001224">
    <property type="protein sequence ID" value="JAC17488.1"/>
    <property type="molecule type" value="mRNA"/>
</dbReference>
<feature type="coiled-coil region" evidence="4">
    <location>
        <begin position="36"/>
        <end position="63"/>
    </location>
</feature>
<sequence>MDKWEGKVALVTGASAGIGAQIVKDLVKHGMKVVGVARRLEKIQELEKELKNCKGELKAIRCDITSEEDIKNVFAWIENNWGAVNVLVNNAATLTLQPLSDCNTEAIKSMFDTNVIGLSIFARESVNSMKSHFTEGHIININSYVGHLIFGVKGMAPYCATKNAVTVLTESLRRELGANNQTIKVTSLSPGLVDTEMTGMVIPNGLPQLKPKDVSDTLIYCLSTPPGINITELTVMKVGDVIF</sequence>
<dbReference type="InterPro" id="IPR036291">
    <property type="entry name" value="NAD(P)-bd_dom_sf"/>
</dbReference>